<dbReference type="GO" id="GO:0004084">
    <property type="term" value="F:branched-chain-amino-acid transaminase activity"/>
    <property type="evidence" value="ECO:0007669"/>
    <property type="project" value="UniProtKB-EC"/>
</dbReference>
<evidence type="ECO:0000256" key="7">
    <source>
        <dbReference type="RuleBase" id="RU004106"/>
    </source>
</evidence>
<evidence type="ECO:0000256" key="9">
    <source>
        <dbReference type="RuleBase" id="RU004517"/>
    </source>
</evidence>
<comment type="caution">
    <text evidence="10">The sequence shown here is derived from an EMBL/GenBank/DDBJ whole genome shotgun (WGS) entry which is preliminary data.</text>
</comment>
<name>A0A9N9UJ30_9HYPO</name>
<dbReference type="Gene3D" id="3.30.470.10">
    <property type="match status" value="1"/>
</dbReference>
<keyword evidence="5 8" id="KW-0663">Pyridoxal phosphate</keyword>
<dbReference type="InterPro" id="IPR043131">
    <property type="entry name" value="BCAT-like_N"/>
</dbReference>
<evidence type="ECO:0000256" key="8">
    <source>
        <dbReference type="RuleBase" id="RU004516"/>
    </source>
</evidence>
<dbReference type="PANTHER" id="PTHR11825:SF69">
    <property type="entry name" value="BRANCHED-CHAIN-AMINO-ACID AMINOTRANSFERASE"/>
    <property type="match status" value="1"/>
</dbReference>
<dbReference type="PROSITE" id="PS00770">
    <property type="entry name" value="AA_TRANSFER_CLASS_4"/>
    <property type="match status" value="1"/>
</dbReference>
<keyword evidence="4 9" id="KW-0808">Transferase</keyword>
<feature type="modified residue" description="N6-(pyridoxal phosphate)lysine" evidence="6">
    <location>
        <position position="223"/>
    </location>
</feature>
<keyword evidence="11" id="KW-1185">Reference proteome</keyword>
<dbReference type="GO" id="GO:0005739">
    <property type="term" value="C:mitochondrion"/>
    <property type="evidence" value="ECO:0007669"/>
    <property type="project" value="TreeGrafter"/>
</dbReference>
<evidence type="ECO:0000256" key="5">
    <source>
        <dbReference type="ARBA" id="ARBA00022898"/>
    </source>
</evidence>
<dbReference type="InterPro" id="IPR036038">
    <property type="entry name" value="Aminotransferase-like"/>
</dbReference>
<dbReference type="EMBL" id="CABFNO020001443">
    <property type="protein sequence ID" value="CAG9987993.1"/>
    <property type="molecule type" value="Genomic_DNA"/>
</dbReference>
<dbReference type="EC" id="2.6.1.42" evidence="9"/>
<dbReference type="Proteomes" id="UP000754883">
    <property type="component" value="Unassembled WGS sequence"/>
</dbReference>
<dbReference type="PANTHER" id="PTHR11825">
    <property type="entry name" value="SUBGROUP IIII AMINOTRANSFERASE"/>
    <property type="match status" value="1"/>
</dbReference>
<dbReference type="OrthoDB" id="1732691at2759"/>
<dbReference type="InterPro" id="IPR001544">
    <property type="entry name" value="Aminotrans_IV"/>
</dbReference>
<comment type="catalytic activity">
    <reaction evidence="9">
        <text>L-isoleucine + 2-oxoglutarate = (S)-3-methyl-2-oxopentanoate + L-glutamate</text>
        <dbReference type="Rhea" id="RHEA:24801"/>
        <dbReference type="ChEBI" id="CHEBI:16810"/>
        <dbReference type="ChEBI" id="CHEBI:29985"/>
        <dbReference type="ChEBI" id="CHEBI:35146"/>
        <dbReference type="ChEBI" id="CHEBI:58045"/>
        <dbReference type="EC" id="2.6.1.42"/>
    </reaction>
</comment>
<comment type="similarity">
    <text evidence="2 7">Belongs to the class-IV pyridoxal-phosphate-dependent aminotransferase family.</text>
</comment>
<evidence type="ECO:0000256" key="6">
    <source>
        <dbReference type="PIRSR" id="PIRSR006468-1"/>
    </source>
</evidence>
<evidence type="ECO:0000256" key="1">
    <source>
        <dbReference type="ARBA" id="ARBA00001933"/>
    </source>
</evidence>
<dbReference type="AlphaFoldDB" id="A0A9N9UJ30"/>
<sequence>MAPSVDKSNGATENGNLVKQMNSSSLIKHLIPEDEQSPVPGLDDPVRMTQNATTAHILTAKWTIAEGWADPEIKRYGNIELPPTASVLHYATSCFEGMKAYRGFDNKLRLFRPWLNCARMRESNERVSLPDFDPEELLKLISTFVATEGPRWLPDAGSTFYVRPAMVGSGSALGINRPGEALFFVFAALFPQSKPGSINPGIRLITSQPSQIRAWPGGFGNTKVGANYGPAMTAQVRARQNDCSQTLWLFGDSNIVTEAGASNFFVVWRRSDNKALELVTCSDETGVILNGITRRSVLEIARERLGSQDVAKQGSGDLEALSVIERPFSIDEVVKAHQEGRLVEAFVSGTAMFISPVSQIIHEDKFIDFPTTQNEGGQKVTVSKYAKTIKLWLEDTIYGREEHPWAFVVDETRDDLAKKAKLID</sequence>
<evidence type="ECO:0000256" key="4">
    <source>
        <dbReference type="ARBA" id="ARBA00022679"/>
    </source>
</evidence>
<dbReference type="InterPro" id="IPR043132">
    <property type="entry name" value="BCAT-like_C"/>
</dbReference>
<keyword evidence="3 9" id="KW-0032">Aminotransferase</keyword>
<evidence type="ECO:0000313" key="11">
    <source>
        <dbReference type="Proteomes" id="UP000754883"/>
    </source>
</evidence>
<keyword evidence="9" id="KW-0100">Branched-chain amino acid biosynthesis</keyword>
<keyword evidence="9" id="KW-0028">Amino-acid biosynthesis</keyword>
<comment type="catalytic activity">
    <reaction evidence="9">
        <text>L-valine + 2-oxoglutarate = 3-methyl-2-oxobutanoate + L-glutamate</text>
        <dbReference type="Rhea" id="RHEA:24813"/>
        <dbReference type="ChEBI" id="CHEBI:11851"/>
        <dbReference type="ChEBI" id="CHEBI:16810"/>
        <dbReference type="ChEBI" id="CHEBI:29985"/>
        <dbReference type="ChEBI" id="CHEBI:57762"/>
        <dbReference type="EC" id="2.6.1.42"/>
    </reaction>
</comment>
<dbReference type="SUPFAM" id="SSF56752">
    <property type="entry name" value="D-aminoacid aminotransferase-like PLP-dependent enzymes"/>
    <property type="match status" value="1"/>
</dbReference>
<accession>A0A9N9UJ30</accession>
<comment type="catalytic activity">
    <reaction evidence="9">
        <text>L-leucine + 2-oxoglutarate = 4-methyl-2-oxopentanoate + L-glutamate</text>
        <dbReference type="Rhea" id="RHEA:18321"/>
        <dbReference type="ChEBI" id="CHEBI:16810"/>
        <dbReference type="ChEBI" id="CHEBI:17865"/>
        <dbReference type="ChEBI" id="CHEBI:29985"/>
        <dbReference type="ChEBI" id="CHEBI:57427"/>
        <dbReference type="EC" id="2.6.1.42"/>
    </reaction>
</comment>
<dbReference type="GO" id="GO:0009099">
    <property type="term" value="P:L-valine biosynthetic process"/>
    <property type="evidence" value="ECO:0007669"/>
    <property type="project" value="TreeGrafter"/>
</dbReference>
<comment type="cofactor">
    <cofactor evidence="1 8">
        <name>pyridoxal 5'-phosphate</name>
        <dbReference type="ChEBI" id="CHEBI:597326"/>
    </cofactor>
</comment>
<evidence type="ECO:0000313" key="10">
    <source>
        <dbReference type="EMBL" id="CAG9987993.1"/>
    </source>
</evidence>
<dbReference type="PIRSF" id="PIRSF006468">
    <property type="entry name" value="BCAT1"/>
    <property type="match status" value="1"/>
</dbReference>
<proteinExistence type="inferred from homology"/>
<dbReference type="Pfam" id="PF01063">
    <property type="entry name" value="Aminotran_4"/>
    <property type="match status" value="1"/>
</dbReference>
<dbReference type="Gene3D" id="3.20.10.10">
    <property type="entry name" value="D-amino Acid Aminotransferase, subunit A, domain 2"/>
    <property type="match status" value="1"/>
</dbReference>
<gene>
    <name evidence="10" type="ORF">CBYS24578_00010636</name>
</gene>
<dbReference type="GO" id="GO:0009098">
    <property type="term" value="P:L-leucine biosynthetic process"/>
    <property type="evidence" value="ECO:0007669"/>
    <property type="project" value="TreeGrafter"/>
</dbReference>
<reference evidence="10" key="1">
    <citation type="submission" date="2021-10" db="EMBL/GenBank/DDBJ databases">
        <authorList>
            <person name="Piombo E."/>
        </authorList>
    </citation>
    <scope>NUCLEOTIDE SEQUENCE</scope>
</reference>
<organism evidence="10 11">
    <name type="scientific">Clonostachys byssicola</name>
    <dbReference type="NCBI Taxonomy" id="160290"/>
    <lineage>
        <taxon>Eukaryota</taxon>
        <taxon>Fungi</taxon>
        <taxon>Dikarya</taxon>
        <taxon>Ascomycota</taxon>
        <taxon>Pezizomycotina</taxon>
        <taxon>Sordariomycetes</taxon>
        <taxon>Hypocreomycetidae</taxon>
        <taxon>Hypocreales</taxon>
        <taxon>Bionectriaceae</taxon>
        <taxon>Clonostachys</taxon>
    </lineage>
</organism>
<dbReference type="InterPro" id="IPR018300">
    <property type="entry name" value="Aminotrans_IV_CS"/>
</dbReference>
<evidence type="ECO:0000256" key="2">
    <source>
        <dbReference type="ARBA" id="ARBA00009320"/>
    </source>
</evidence>
<evidence type="ECO:0000256" key="3">
    <source>
        <dbReference type="ARBA" id="ARBA00022576"/>
    </source>
</evidence>
<protein>
    <recommendedName>
        <fullName evidence="9">Branched-chain-amino-acid aminotransferase</fullName>
        <ecNumber evidence="9">2.6.1.42</ecNumber>
    </recommendedName>
</protein>
<dbReference type="InterPro" id="IPR005786">
    <property type="entry name" value="B_amino_transII"/>
</dbReference>